<name>A0A1I4ETN2_9PROT</name>
<dbReference type="PANTHER" id="PTHR35011:SF11">
    <property type="entry name" value="TRAP TRANSPORTER SMALL PERMEASE PROTEIN"/>
    <property type="match status" value="1"/>
</dbReference>
<dbReference type="PANTHER" id="PTHR35011">
    <property type="entry name" value="2,3-DIKETO-L-GULONATE TRAP TRANSPORTER SMALL PERMEASE PROTEIN YIAM"/>
    <property type="match status" value="1"/>
</dbReference>
<proteinExistence type="inferred from homology"/>
<keyword evidence="7 9" id="KW-0472">Membrane</keyword>
<dbReference type="Pfam" id="PF04290">
    <property type="entry name" value="DctQ"/>
    <property type="match status" value="1"/>
</dbReference>
<evidence type="ECO:0000256" key="6">
    <source>
        <dbReference type="ARBA" id="ARBA00022989"/>
    </source>
</evidence>
<feature type="domain" description="Tripartite ATP-independent periplasmic transporters DctQ component" evidence="10">
    <location>
        <begin position="25"/>
        <end position="153"/>
    </location>
</feature>
<dbReference type="InterPro" id="IPR055348">
    <property type="entry name" value="DctQ"/>
</dbReference>
<organism evidence="11 12">
    <name type="scientific">Falsiroseomonas stagni DSM 19981</name>
    <dbReference type="NCBI Taxonomy" id="1123062"/>
    <lineage>
        <taxon>Bacteria</taxon>
        <taxon>Pseudomonadati</taxon>
        <taxon>Pseudomonadota</taxon>
        <taxon>Alphaproteobacteria</taxon>
        <taxon>Acetobacterales</taxon>
        <taxon>Roseomonadaceae</taxon>
        <taxon>Falsiroseomonas</taxon>
    </lineage>
</organism>
<evidence type="ECO:0000256" key="1">
    <source>
        <dbReference type="ARBA" id="ARBA00004429"/>
    </source>
</evidence>
<feature type="transmembrane region" description="Helical" evidence="9">
    <location>
        <begin position="12"/>
        <end position="33"/>
    </location>
</feature>
<dbReference type="GO" id="GO:0005886">
    <property type="term" value="C:plasma membrane"/>
    <property type="evidence" value="ECO:0007669"/>
    <property type="project" value="UniProtKB-SubCell"/>
</dbReference>
<keyword evidence="5 9" id="KW-0812">Transmembrane</keyword>
<dbReference type="GO" id="GO:0022857">
    <property type="term" value="F:transmembrane transporter activity"/>
    <property type="evidence" value="ECO:0007669"/>
    <property type="project" value="UniProtKB-UniRule"/>
</dbReference>
<accession>A0A1I4ETN2</accession>
<evidence type="ECO:0000256" key="9">
    <source>
        <dbReference type="RuleBase" id="RU369079"/>
    </source>
</evidence>
<feature type="transmembrane region" description="Helical" evidence="9">
    <location>
        <begin position="86"/>
        <end position="105"/>
    </location>
</feature>
<dbReference type="AlphaFoldDB" id="A0A1I4ETN2"/>
<dbReference type="EMBL" id="FOSQ01000019">
    <property type="protein sequence ID" value="SFL09054.1"/>
    <property type="molecule type" value="Genomic_DNA"/>
</dbReference>
<dbReference type="OrthoDB" id="5878939at2"/>
<dbReference type="GO" id="GO:0015740">
    <property type="term" value="P:C4-dicarboxylate transport"/>
    <property type="evidence" value="ECO:0007669"/>
    <property type="project" value="TreeGrafter"/>
</dbReference>
<keyword evidence="12" id="KW-1185">Reference proteome</keyword>
<reference evidence="11 12" key="1">
    <citation type="submission" date="2016-10" db="EMBL/GenBank/DDBJ databases">
        <authorList>
            <person name="de Groot N.N."/>
        </authorList>
    </citation>
    <scope>NUCLEOTIDE SEQUENCE [LARGE SCALE GENOMIC DNA]</scope>
    <source>
        <strain evidence="11 12">DSM 19981</strain>
    </source>
</reference>
<keyword evidence="2 9" id="KW-0813">Transport</keyword>
<evidence type="ECO:0000256" key="2">
    <source>
        <dbReference type="ARBA" id="ARBA00022448"/>
    </source>
</evidence>
<keyword evidence="4 9" id="KW-0997">Cell inner membrane</keyword>
<protein>
    <recommendedName>
        <fullName evidence="9">TRAP transporter small permease protein</fullName>
    </recommendedName>
</protein>
<evidence type="ECO:0000256" key="7">
    <source>
        <dbReference type="ARBA" id="ARBA00023136"/>
    </source>
</evidence>
<evidence type="ECO:0000256" key="5">
    <source>
        <dbReference type="ARBA" id="ARBA00022692"/>
    </source>
</evidence>
<gene>
    <name evidence="11" type="ORF">SAMN02745775_1196</name>
</gene>
<dbReference type="STRING" id="1123062.SAMN02745775_1196"/>
<evidence type="ECO:0000256" key="8">
    <source>
        <dbReference type="ARBA" id="ARBA00038436"/>
    </source>
</evidence>
<keyword evidence="3" id="KW-1003">Cell membrane</keyword>
<sequence>MILTSLDRFHRVLRLLVGLCFSVLLVAVVLQVISRLLLPNPPIWTEELSRFALLFCAAFGIGLALRSGDLVGVDLLTMLLPKRAKIVVEVASCLVMVGFGLMLLSPSWSFVDIGSLQTSPALLWNMFWVHLSVLIAPVALIVAAVERMLRVLAGLAPEVRQDNGLEAH</sequence>
<evidence type="ECO:0000313" key="11">
    <source>
        <dbReference type="EMBL" id="SFL09054.1"/>
    </source>
</evidence>
<dbReference type="RefSeq" id="WP_092963088.1">
    <property type="nucleotide sequence ID" value="NZ_FOSQ01000019.1"/>
</dbReference>
<evidence type="ECO:0000313" key="12">
    <source>
        <dbReference type="Proteomes" id="UP000199473"/>
    </source>
</evidence>
<evidence type="ECO:0000256" key="3">
    <source>
        <dbReference type="ARBA" id="ARBA00022475"/>
    </source>
</evidence>
<comment type="similarity">
    <text evidence="8 9">Belongs to the TRAP transporter small permease family.</text>
</comment>
<comment type="function">
    <text evidence="9">Part of the tripartite ATP-independent periplasmic (TRAP) transport system.</text>
</comment>
<comment type="subcellular location">
    <subcellularLocation>
        <location evidence="1 9">Cell inner membrane</location>
        <topology evidence="1 9">Multi-pass membrane protein</topology>
    </subcellularLocation>
</comment>
<dbReference type="InterPro" id="IPR007387">
    <property type="entry name" value="TRAP_DctQ"/>
</dbReference>
<evidence type="ECO:0000256" key="4">
    <source>
        <dbReference type="ARBA" id="ARBA00022519"/>
    </source>
</evidence>
<feature type="transmembrane region" description="Helical" evidence="9">
    <location>
        <begin position="48"/>
        <end position="65"/>
    </location>
</feature>
<evidence type="ECO:0000259" key="10">
    <source>
        <dbReference type="Pfam" id="PF04290"/>
    </source>
</evidence>
<comment type="subunit">
    <text evidence="9">The complex comprises the extracytoplasmic solute receptor protein and the two transmembrane proteins.</text>
</comment>
<feature type="transmembrane region" description="Helical" evidence="9">
    <location>
        <begin position="125"/>
        <end position="145"/>
    </location>
</feature>
<dbReference type="Proteomes" id="UP000199473">
    <property type="component" value="Unassembled WGS sequence"/>
</dbReference>
<keyword evidence="6 9" id="KW-1133">Transmembrane helix</keyword>